<dbReference type="InterPro" id="IPR045864">
    <property type="entry name" value="aa-tRNA-synth_II/BPL/LPL"/>
</dbReference>
<dbReference type="PROSITE" id="PS50861">
    <property type="entry name" value="AA_TRNA_LIGASE_II_GLYAB"/>
    <property type="match status" value="2"/>
</dbReference>
<keyword evidence="3 9" id="KW-0547">Nucleotide-binding</keyword>
<dbReference type="InterPro" id="IPR015944">
    <property type="entry name" value="Gly-tRNA-synth_bsu"/>
</dbReference>
<dbReference type="SUPFAM" id="SSF109604">
    <property type="entry name" value="HD-domain/PDEase-like"/>
    <property type="match status" value="1"/>
</dbReference>
<comment type="catalytic activity">
    <reaction evidence="7 9">
        <text>tRNA(Gly) + glycine + ATP = glycyl-tRNA(Gly) + AMP + diphosphate</text>
        <dbReference type="Rhea" id="RHEA:16013"/>
        <dbReference type="Rhea" id="RHEA-COMP:9664"/>
        <dbReference type="Rhea" id="RHEA-COMP:9683"/>
        <dbReference type="ChEBI" id="CHEBI:30616"/>
        <dbReference type="ChEBI" id="CHEBI:33019"/>
        <dbReference type="ChEBI" id="CHEBI:57305"/>
        <dbReference type="ChEBI" id="CHEBI:78442"/>
        <dbReference type="ChEBI" id="CHEBI:78522"/>
        <dbReference type="ChEBI" id="CHEBI:456215"/>
        <dbReference type="EC" id="6.1.1.14"/>
    </reaction>
</comment>
<comment type="similarity">
    <text evidence="1 9">Belongs to the class-II aminoacyl-tRNA synthetase family.</text>
</comment>
<keyword evidence="11" id="KW-1185">Reference proteome</keyword>
<dbReference type="HAMAP" id="MF_00254">
    <property type="entry name" value="Gly_tRNA_synth_alpha"/>
    <property type="match status" value="1"/>
</dbReference>
<accession>A0ABS3RZ41</accession>
<evidence type="ECO:0000313" key="10">
    <source>
        <dbReference type="EMBL" id="MBO2461957.1"/>
    </source>
</evidence>
<dbReference type="Pfam" id="PF02092">
    <property type="entry name" value="tRNA_synt_2f"/>
    <property type="match status" value="1"/>
</dbReference>
<reference evidence="10 11" key="1">
    <citation type="submission" date="2021-03" db="EMBL/GenBank/DDBJ databases">
        <title>Actinomadura violae sp. nov., isolated from lichen in Thailand.</title>
        <authorList>
            <person name="Kanchanasin P."/>
            <person name="Saeng-In P."/>
            <person name="Phongsopitanun W."/>
            <person name="Yuki M."/>
            <person name="Kudo T."/>
            <person name="Ohkuma M."/>
            <person name="Tanasupawat S."/>
        </authorList>
    </citation>
    <scope>NUCLEOTIDE SEQUENCE [LARGE SCALE GENOMIC DNA]</scope>
    <source>
        <strain evidence="10 11">LCR2-06</strain>
    </source>
</reference>
<dbReference type="NCBIfam" id="TIGR00388">
    <property type="entry name" value="glyQ"/>
    <property type="match status" value="1"/>
</dbReference>
<dbReference type="PANTHER" id="PTHR30075:SF2">
    <property type="entry name" value="GLYCINE--TRNA LIGASE, CHLOROPLASTIC_MITOCHONDRIAL 2"/>
    <property type="match status" value="1"/>
</dbReference>
<dbReference type="NCBIfam" id="NF011499">
    <property type="entry name" value="PRK14908.1"/>
    <property type="match status" value="1"/>
</dbReference>
<comment type="subunit">
    <text evidence="9">Tetramer of two alpha and two beta subunits.</text>
</comment>
<dbReference type="InterPro" id="IPR002310">
    <property type="entry name" value="Gly-tRNA_ligase_asu"/>
</dbReference>
<evidence type="ECO:0000256" key="6">
    <source>
        <dbReference type="ARBA" id="ARBA00023146"/>
    </source>
</evidence>
<dbReference type="Pfam" id="PF02091">
    <property type="entry name" value="tRNA-synt_2e"/>
    <property type="match status" value="1"/>
</dbReference>
<evidence type="ECO:0000256" key="8">
    <source>
        <dbReference type="HAMAP-Rule" id="MF_00254"/>
    </source>
</evidence>
<dbReference type="SUPFAM" id="SSF55681">
    <property type="entry name" value="Class II aaRS and biotin synthetases"/>
    <property type="match status" value="1"/>
</dbReference>
<comment type="caution">
    <text evidence="10">The sequence shown here is derived from an EMBL/GenBank/DDBJ whole genome shotgun (WGS) entry which is preliminary data.</text>
</comment>
<dbReference type="NCBIfam" id="TIGR00211">
    <property type="entry name" value="glyS"/>
    <property type="match status" value="1"/>
</dbReference>
<keyword evidence="2 9" id="KW-0436">Ligase</keyword>
<gene>
    <name evidence="8" type="primary">glyQ</name>
    <name evidence="9" type="synonym">glyS</name>
    <name evidence="10" type="ORF">J4709_30730</name>
</gene>
<dbReference type="GO" id="GO:0004820">
    <property type="term" value="F:glycine-tRNA ligase activity"/>
    <property type="evidence" value="ECO:0007669"/>
    <property type="project" value="UniProtKB-EC"/>
</dbReference>
<dbReference type="EMBL" id="JAGEPF010000019">
    <property type="protein sequence ID" value="MBO2461957.1"/>
    <property type="molecule type" value="Genomic_DNA"/>
</dbReference>
<name>A0ABS3RZ41_9ACTN</name>
<dbReference type="InterPro" id="IPR006194">
    <property type="entry name" value="Gly-tRNA-synth_heterodimer"/>
</dbReference>
<dbReference type="Gene3D" id="1.20.58.180">
    <property type="entry name" value="Class II aaRS and biotin synthetases, domain 2"/>
    <property type="match status" value="1"/>
</dbReference>
<evidence type="ECO:0000256" key="5">
    <source>
        <dbReference type="ARBA" id="ARBA00022917"/>
    </source>
</evidence>
<dbReference type="HAMAP" id="MF_00255">
    <property type="entry name" value="Gly_tRNA_synth_beta"/>
    <property type="match status" value="1"/>
</dbReference>
<proteinExistence type="inferred from homology"/>
<protein>
    <recommendedName>
        <fullName evidence="8 9">Multifunctional fusion protein</fullName>
    </recommendedName>
    <domain>
        <recommendedName>
            <fullName evidence="9">Glycine--tRNA ligase beta subunit</fullName>
            <ecNumber evidence="9">6.1.1.14</ecNumber>
        </recommendedName>
        <alternativeName>
            <fullName evidence="9">Glycyl-tRNA synthetase beta subunit</fullName>
            <shortName evidence="9">GlyRS</shortName>
        </alternativeName>
    </domain>
    <domain>
        <recommendedName>
            <fullName evidence="8">Glycine--tRNA ligase alpha subunit</fullName>
        </recommendedName>
        <alternativeName>
            <fullName evidence="8">Glycyl-tRNA synthetase alpha subunit</fullName>
        </alternativeName>
    </domain>
</protein>
<dbReference type="PANTHER" id="PTHR30075">
    <property type="entry name" value="GLYCYL-TRNA SYNTHETASE"/>
    <property type="match status" value="1"/>
</dbReference>
<evidence type="ECO:0000256" key="7">
    <source>
        <dbReference type="ARBA" id="ARBA00047937"/>
    </source>
</evidence>
<sequence length="1021" mass="108848">MLTMQDGLIRLTEYWAGHGCLVGQPMNTEVGAGTLNPNTALRVLGPEPWRVAYVEPSVRPDDSRYGDNPNRLQTHTQFQVILKPEPGNAQELYLGSLAALGVDLRAHDVRFVEDDWASPALGAWGLGWEVWLDGLEITQFTYFQQSGGIALDPVSVEITYGVERIMMALQGVSHFKDIAYTPGISYGEAFGQAEYEMSRYYLDDADIAANRELFETYASEARRMLDARLPVPAHSCVLKCSHAFNVLDARGAIGTAERARAFARMRGLAHEVAALWVERRAELGHPLGDATVPAFTLEKALLPKIAAPAAFALEIGVEELPPAEVRPAAKAVAERLRAGLEAAGLLTDASTIDTFSTPRRLIVVVRDVEPKSPDTEEVVKGPRLAAAYDASGEPTRALLGFARGQGIDVADVRETTIGGKQYVAHVRTVAGKPAAQVLYRLVPEIVSGLRAGKNMRWNLPGLSFARPVRRVLALLGHREIVVDELNQGPATDVHRAADPSRVPVPDALSLIGVLREHGIEPDPARRRTRIVEDALALAAGHGGTVDLAAEEDLVEEIVDLVEEPVAILGSFDAKYLDLPEAILTTVMRKHQRYLPVRGRSGGLLPHFVTVANGECDRDAVRAGNEAVLRARYEDAAFFFEQDLRRAPDDIKRGLDRLTFTERLGSMADRSARIAAIAGDIADRGGLGGADRGGLGGADRGGLGGADRGGLGGAERAVLDRAAALAKFDLASAMVIELPGLAGTMAREYARRAGEDAAVAQALYEMELPRSAGDAVPASAAGAVLAAADRLDLLAGLFAVGAAPAGGSDPFGLRRAALGLLAILRAVPSPAALTTGAPLTVGDGLAIAARHQPVEVPPDALAEAERFTARRLEQSLLDEGLPIPAVRAVRPLAGDPARAARAASDLAELLRTDEFARLTTALQRVLRIVPEGTEAGYDPGLFAEPAEGRLAEAFTRLRDALPPRPALPEFVRAAAGMPGPIDAYFGDVMVMDEDPALRANRLGLLAAIRDLAGPLLDWREAG</sequence>
<comment type="subcellular location">
    <subcellularLocation>
        <location evidence="9">Cytoplasm</location>
    </subcellularLocation>
</comment>
<keyword evidence="9" id="KW-0963">Cytoplasm</keyword>
<evidence type="ECO:0000256" key="2">
    <source>
        <dbReference type="ARBA" id="ARBA00022598"/>
    </source>
</evidence>
<dbReference type="EC" id="6.1.1.14" evidence="9"/>
<evidence type="ECO:0000256" key="3">
    <source>
        <dbReference type="ARBA" id="ARBA00022741"/>
    </source>
</evidence>
<dbReference type="PRINTS" id="PR01044">
    <property type="entry name" value="TRNASYNTHGA"/>
</dbReference>
<keyword evidence="6 9" id="KW-0030">Aminoacyl-tRNA synthetase</keyword>
<evidence type="ECO:0000256" key="9">
    <source>
        <dbReference type="HAMAP-Rule" id="MF_00255"/>
    </source>
</evidence>
<evidence type="ECO:0000256" key="1">
    <source>
        <dbReference type="ARBA" id="ARBA00008226"/>
    </source>
</evidence>
<keyword evidence="5 9" id="KW-0648">Protein biosynthesis</keyword>
<evidence type="ECO:0000313" key="11">
    <source>
        <dbReference type="Proteomes" id="UP000680206"/>
    </source>
</evidence>
<dbReference type="Proteomes" id="UP000680206">
    <property type="component" value="Unassembled WGS sequence"/>
</dbReference>
<dbReference type="NCBIfam" id="NF006827">
    <property type="entry name" value="PRK09348.1"/>
    <property type="match status" value="1"/>
</dbReference>
<dbReference type="Gene3D" id="3.30.930.10">
    <property type="entry name" value="Bira Bifunctional Protein, Domain 2"/>
    <property type="match status" value="1"/>
</dbReference>
<organism evidence="10 11">
    <name type="scientific">Actinomadura violacea</name>
    <dbReference type="NCBI Taxonomy" id="2819934"/>
    <lineage>
        <taxon>Bacteria</taxon>
        <taxon>Bacillati</taxon>
        <taxon>Actinomycetota</taxon>
        <taxon>Actinomycetes</taxon>
        <taxon>Streptosporangiales</taxon>
        <taxon>Thermomonosporaceae</taxon>
        <taxon>Actinomadura</taxon>
    </lineage>
</organism>
<keyword evidence="4 9" id="KW-0067">ATP-binding</keyword>
<evidence type="ECO:0000256" key="4">
    <source>
        <dbReference type="ARBA" id="ARBA00022840"/>
    </source>
</evidence>